<dbReference type="InterPro" id="IPR005653">
    <property type="entry name" value="OstA-like_N"/>
</dbReference>
<comment type="caution">
    <text evidence="4">The sequence shown here is derived from an EMBL/GenBank/DDBJ whole genome shotgun (WGS) entry which is preliminary data.</text>
</comment>
<sequence length="611" mass="70092">MLLKKLLTDTKAKVNRLLVSKYKVLKTFKFTILLFCCLFTTFGFSQKKDKLEIIYSGKSYKDKTTEEGAFTFLRDNQQQVHFVHNGVNLYCDKAVWYKNQDFIEAFSNVRMVQGDTITMTAKYVEYSGKTELAFARGEVVLKEPSSTLTTNKLYFDRTKQQAYYDTSGKVVRDSSGTITSKIGRYYMTPKKYQFIDSVVLVNPEYTLKTKRLDFFNDSGHAYIFGPSTITGEDNNIYCERGFYDTQEDFGYFERNAKIDYDDREIKGDSMYFDRKLNFASATNNIKVTDTINNSIVKGNYAEVWKAKDSLFITGRALAITLQEKDSIYMHSDTLMLTGPEEHRITRAYYNAKIYKSDLAGKADSIHVDHKTGLTEMINLSRFSSKDPFATKRKPVLWNIDNQMSGDTIHLISDVKTEKLDSLKVFYNAFLVSKDTISTDGFNQTKGKELIGLFKDNELYNVDIIKNAEVIYYSRNEEGELIGINKSKSGSINIKISDNNVDEIRLINKVDGDLSPESLFPKNANRLRGFDWRGDERPNSIEDLFKDDPPLKLKRIKGLDDYIPPEDFFDEGIRERVEAAKPKDSTKENKAARNIPEKKPTEKKEAKKASGN</sequence>
<dbReference type="PANTHER" id="PTHR36504">
    <property type="entry name" value="LIPOPOLYSACCHARIDE EXPORT SYSTEM PROTEIN LPTA"/>
    <property type="match status" value="1"/>
</dbReference>
<dbReference type="GO" id="GO:0015920">
    <property type="term" value="P:lipopolysaccharide transport"/>
    <property type="evidence" value="ECO:0007669"/>
    <property type="project" value="TreeGrafter"/>
</dbReference>
<organism evidence="4 5">
    <name type="scientific">Winogradskyella wandonensis</name>
    <dbReference type="NCBI Taxonomy" id="1442586"/>
    <lineage>
        <taxon>Bacteria</taxon>
        <taxon>Pseudomonadati</taxon>
        <taxon>Bacteroidota</taxon>
        <taxon>Flavobacteriia</taxon>
        <taxon>Flavobacteriales</taxon>
        <taxon>Flavobacteriaceae</taxon>
        <taxon>Winogradskyella</taxon>
    </lineage>
</organism>
<dbReference type="InterPro" id="IPR052037">
    <property type="entry name" value="LPS_export_LptA"/>
</dbReference>
<dbReference type="Pfam" id="PF13100">
    <property type="entry name" value="OstA_2"/>
    <property type="match status" value="1"/>
</dbReference>
<feature type="domain" description="Organic solvent tolerance-like N-terminal" evidence="3">
    <location>
        <begin position="77"/>
        <end position="209"/>
    </location>
</feature>
<dbReference type="Proteomes" id="UP000295714">
    <property type="component" value="Unassembled WGS sequence"/>
</dbReference>
<dbReference type="GO" id="GO:0017089">
    <property type="term" value="F:glycolipid transfer activity"/>
    <property type="evidence" value="ECO:0007669"/>
    <property type="project" value="TreeGrafter"/>
</dbReference>
<evidence type="ECO:0000256" key="1">
    <source>
        <dbReference type="ARBA" id="ARBA00022729"/>
    </source>
</evidence>
<dbReference type="AlphaFoldDB" id="A0A4R1KQI1"/>
<keyword evidence="5" id="KW-1185">Reference proteome</keyword>
<dbReference type="GO" id="GO:0030288">
    <property type="term" value="C:outer membrane-bounded periplasmic space"/>
    <property type="evidence" value="ECO:0007669"/>
    <property type="project" value="TreeGrafter"/>
</dbReference>
<evidence type="ECO:0000313" key="5">
    <source>
        <dbReference type="Proteomes" id="UP000295714"/>
    </source>
</evidence>
<dbReference type="EMBL" id="SMGI01000003">
    <property type="protein sequence ID" value="TCK66720.1"/>
    <property type="molecule type" value="Genomic_DNA"/>
</dbReference>
<name>A0A4R1KQI1_9FLAO</name>
<proteinExistence type="predicted"/>
<dbReference type="PANTHER" id="PTHR36504:SF1">
    <property type="entry name" value="LIPOPOLYSACCHARIDE EXPORT SYSTEM PROTEIN LPTA"/>
    <property type="match status" value="1"/>
</dbReference>
<reference evidence="4 5" key="1">
    <citation type="journal article" date="2015" name="Stand. Genomic Sci.">
        <title>Genomic Encyclopedia of Bacterial and Archaeal Type Strains, Phase III: the genomes of soil and plant-associated and newly described type strains.</title>
        <authorList>
            <person name="Whitman W.B."/>
            <person name="Woyke T."/>
            <person name="Klenk H.P."/>
            <person name="Zhou Y."/>
            <person name="Lilburn T.G."/>
            <person name="Beck B.J."/>
            <person name="De Vos P."/>
            <person name="Vandamme P."/>
            <person name="Eisen J.A."/>
            <person name="Garrity G."/>
            <person name="Hugenholtz P."/>
            <person name="Kyrpides N.C."/>
        </authorList>
    </citation>
    <scope>NUCLEOTIDE SEQUENCE [LARGE SCALE GENOMIC DNA]</scope>
    <source>
        <strain evidence="4 5">CECT 8445</strain>
    </source>
</reference>
<gene>
    <name evidence="4" type="ORF">DFQ05_1994</name>
</gene>
<protein>
    <submittedName>
        <fullName evidence="4">OstA-like protein</fullName>
    </submittedName>
</protein>
<dbReference type="Gene3D" id="2.60.450.10">
    <property type="entry name" value="Lipopolysaccharide (LPS) transport protein A like domain"/>
    <property type="match status" value="2"/>
</dbReference>
<feature type="region of interest" description="Disordered" evidence="2">
    <location>
        <begin position="572"/>
        <end position="611"/>
    </location>
</feature>
<evidence type="ECO:0000256" key="2">
    <source>
        <dbReference type="SAM" id="MobiDB-lite"/>
    </source>
</evidence>
<accession>A0A4R1KQI1</accession>
<evidence type="ECO:0000313" key="4">
    <source>
        <dbReference type="EMBL" id="TCK66720.1"/>
    </source>
</evidence>
<evidence type="ECO:0000259" key="3">
    <source>
        <dbReference type="Pfam" id="PF13100"/>
    </source>
</evidence>
<keyword evidence="1" id="KW-0732">Signal</keyword>
<dbReference type="GO" id="GO:0009279">
    <property type="term" value="C:cell outer membrane"/>
    <property type="evidence" value="ECO:0007669"/>
    <property type="project" value="TreeGrafter"/>
</dbReference>